<dbReference type="RefSeq" id="WP_186840133.1">
    <property type="nucleotide sequence ID" value="NZ_JACOOZ010000003.1"/>
</dbReference>
<organism evidence="1 2">
    <name type="scientific">Eubacterium segne</name>
    <dbReference type="NCBI Taxonomy" id="2763045"/>
    <lineage>
        <taxon>Bacteria</taxon>
        <taxon>Bacillati</taxon>
        <taxon>Bacillota</taxon>
        <taxon>Clostridia</taxon>
        <taxon>Eubacteriales</taxon>
        <taxon>Eubacteriaceae</taxon>
        <taxon>Eubacterium</taxon>
    </lineage>
</organism>
<comment type="caution">
    <text evidence="1">The sequence shown here is derived from an EMBL/GenBank/DDBJ whole genome shotgun (WGS) entry which is preliminary data.</text>
</comment>
<reference evidence="1 2" key="1">
    <citation type="submission" date="2020-08" db="EMBL/GenBank/DDBJ databases">
        <title>Genome public.</title>
        <authorList>
            <person name="Liu C."/>
            <person name="Sun Q."/>
        </authorList>
    </citation>
    <scope>NUCLEOTIDE SEQUENCE [LARGE SCALE GENOMIC DNA]</scope>
    <source>
        <strain evidence="1 2">BX4</strain>
    </source>
</reference>
<accession>A0ABR7F154</accession>
<keyword evidence="2" id="KW-1185">Reference proteome</keyword>
<sequence>MARPKRFSEKLVVGLTPEIKEFLQKEAEKECCEMNAIVRRAILEYMEKKKDN</sequence>
<name>A0ABR7F154_9FIRM</name>
<protein>
    <submittedName>
        <fullName evidence="1">DNA-binding protein</fullName>
    </submittedName>
</protein>
<keyword evidence="1" id="KW-0238">DNA-binding</keyword>
<gene>
    <name evidence="1" type="ORF">H8S00_05045</name>
</gene>
<proteinExistence type="predicted"/>
<evidence type="ECO:0000313" key="2">
    <source>
        <dbReference type="Proteomes" id="UP000597877"/>
    </source>
</evidence>
<dbReference type="Proteomes" id="UP000597877">
    <property type="component" value="Unassembled WGS sequence"/>
</dbReference>
<dbReference type="EMBL" id="JACOOZ010000003">
    <property type="protein sequence ID" value="MBC5667352.1"/>
    <property type="molecule type" value="Genomic_DNA"/>
</dbReference>
<evidence type="ECO:0000313" key="1">
    <source>
        <dbReference type="EMBL" id="MBC5667352.1"/>
    </source>
</evidence>
<dbReference type="GO" id="GO:0003677">
    <property type="term" value="F:DNA binding"/>
    <property type="evidence" value="ECO:0007669"/>
    <property type="project" value="UniProtKB-KW"/>
</dbReference>